<dbReference type="PROSITE" id="PS50850">
    <property type="entry name" value="MFS"/>
    <property type="match status" value="1"/>
</dbReference>
<dbReference type="PRINTS" id="PR01036">
    <property type="entry name" value="TCRTETB"/>
</dbReference>
<comment type="caution">
    <text evidence="10">The sequence shown here is derived from an EMBL/GenBank/DDBJ whole genome shotgun (WGS) entry which is preliminary data.</text>
</comment>
<dbReference type="InterPro" id="IPR020846">
    <property type="entry name" value="MFS_dom"/>
</dbReference>
<dbReference type="InterPro" id="IPR011701">
    <property type="entry name" value="MFS"/>
</dbReference>
<evidence type="ECO:0000256" key="1">
    <source>
        <dbReference type="ARBA" id="ARBA00004651"/>
    </source>
</evidence>
<comment type="caution">
    <text evidence="8">Lacks conserved residue(s) required for the propagation of feature annotation.</text>
</comment>
<feature type="domain" description="Major facilitator superfamily (MFS) profile" evidence="9">
    <location>
        <begin position="6"/>
        <end position="391"/>
    </location>
</feature>
<dbReference type="Gene3D" id="1.20.1720.10">
    <property type="entry name" value="Multidrug resistance protein D"/>
    <property type="match status" value="1"/>
</dbReference>
<evidence type="ECO:0000256" key="7">
    <source>
        <dbReference type="ARBA" id="ARBA00023136"/>
    </source>
</evidence>
<feature type="transmembrane region" description="Helical" evidence="8">
    <location>
        <begin position="45"/>
        <end position="63"/>
    </location>
</feature>
<evidence type="ECO:0000313" key="11">
    <source>
        <dbReference type="Proteomes" id="UP000249130"/>
    </source>
</evidence>
<dbReference type="Proteomes" id="UP000249130">
    <property type="component" value="Unassembled WGS sequence"/>
</dbReference>
<dbReference type="SUPFAM" id="SSF103473">
    <property type="entry name" value="MFS general substrate transporter"/>
    <property type="match status" value="1"/>
</dbReference>
<evidence type="ECO:0000256" key="2">
    <source>
        <dbReference type="ARBA" id="ARBA00006236"/>
    </source>
</evidence>
<keyword evidence="3 8" id="KW-0813">Transport</keyword>
<dbReference type="PANTHER" id="PTHR43124:SF3">
    <property type="entry name" value="CHLORAMPHENICOL EFFLUX PUMP RV0191"/>
    <property type="match status" value="1"/>
</dbReference>
<reference evidence="10 11" key="1">
    <citation type="submission" date="2017-07" db="EMBL/GenBank/DDBJ databases">
        <title>Draft Genome Sequences of Select Purple Nonsulfur Bacteria.</title>
        <authorList>
            <person name="Lasarre B."/>
            <person name="Mckinlay J.B."/>
        </authorList>
    </citation>
    <scope>NUCLEOTIDE SEQUENCE [LARGE SCALE GENOMIC DNA]</scope>
    <source>
        <strain evidence="10 11">DSM 5909</strain>
    </source>
</reference>
<keyword evidence="5 8" id="KW-0812">Transmembrane</keyword>
<keyword evidence="11" id="KW-1185">Reference proteome</keyword>
<keyword evidence="8" id="KW-0997">Cell inner membrane</keyword>
<dbReference type="GO" id="GO:1990961">
    <property type="term" value="P:xenobiotic detoxification by transmembrane export across the plasma membrane"/>
    <property type="evidence" value="ECO:0007669"/>
    <property type="project" value="InterPro"/>
</dbReference>
<feature type="transmembrane region" description="Helical" evidence="8">
    <location>
        <begin position="133"/>
        <end position="155"/>
    </location>
</feature>
<feature type="transmembrane region" description="Helical" evidence="8">
    <location>
        <begin position="75"/>
        <end position="94"/>
    </location>
</feature>
<dbReference type="InterPro" id="IPR050189">
    <property type="entry name" value="MFS_Efflux_Transporters"/>
</dbReference>
<dbReference type="NCBIfam" id="TIGR00710">
    <property type="entry name" value="efflux_Bcr_CflA"/>
    <property type="match status" value="1"/>
</dbReference>
<keyword evidence="7 8" id="KW-0472">Membrane</keyword>
<keyword evidence="6 8" id="KW-1133">Transmembrane helix</keyword>
<feature type="transmembrane region" description="Helical" evidence="8">
    <location>
        <begin position="251"/>
        <end position="272"/>
    </location>
</feature>
<dbReference type="InterPro" id="IPR036259">
    <property type="entry name" value="MFS_trans_sf"/>
</dbReference>
<dbReference type="FunFam" id="1.20.1720.10:FF:000005">
    <property type="entry name" value="Bcr/CflA family efflux transporter"/>
    <property type="match status" value="1"/>
</dbReference>
<dbReference type="EMBL" id="NPEX01000041">
    <property type="protein sequence ID" value="RAI44537.1"/>
    <property type="molecule type" value="Genomic_DNA"/>
</dbReference>
<feature type="transmembrane region" description="Helical" evidence="8">
    <location>
        <begin position="161"/>
        <end position="183"/>
    </location>
</feature>
<evidence type="ECO:0000259" key="9">
    <source>
        <dbReference type="PROSITE" id="PS50850"/>
    </source>
</evidence>
<proteinExistence type="inferred from homology"/>
<dbReference type="PANTHER" id="PTHR43124">
    <property type="entry name" value="PURINE EFFLUX PUMP PBUE"/>
    <property type="match status" value="1"/>
</dbReference>
<dbReference type="Pfam" id="PF07690">
    <property type="entry name" value="MFS_1"/>
    <property type="match status" value="1"/>
</dbReference>
<comment type="similarity">
    <text evidence="2 8">Belongs to the major facilitator superfamily. Bcr/CmlA family.</text>
</comment>
<evidence type="ECO:0000256" key="4">
    <source>
        <dbReference type="ARBA" id="ARBA00022475"/>
    </source>
</evidence>
<feature type="transmembrane region" description="Helical" evidence="8">
    <location>
        <begin position="344"/>
        <end position="365"/>
    </location>
</feature>
<keyword evidence="4" id="KW-1003">Cell membrane</keyword>
<organism evidence="10 11">
    <name type="scientific">Rhodoplanes roseus</name>
    <dbReference type="NCBI Taxonomy" id="29409"/>
    <lineage>
        <taxon>Bacteria</taxon>
        <taxon>Pseudomonadati</taxon>
        <taxon>Pseudomonadota</taxon>
        <taxon>Alphaproteobacteria</taxon>
        <taxon>Hyphomicrobiales</taxon>
        <taxon>Nitrobacteraceae</taxon>
        <taxon>Rhodoplanes</taxon>
    </lineage>
</organism>
<dbReference type="RefSeq" id="WP_111418608.1">
    <property type="nucleotide sequence ID" value="NZ_NPEX01000041.1"/>
</dbReference>
<sequence>MLRPNTFALTALLAILTGLGPLAMDLYLPSFPDIGRTLGATPSEVQLTISFYMLGFAVGQLFFGPVSDRYGRKPVLSFALVVFCIGTLACAVAPSIETLIAARIVQGAGASGVIVLARAVVRDLYEGARAAREMALMAAIMGIAPILAPMIGGVLEEWLGWRAGFVLILVAGIGAVGVVRRLLPETVRASARDVHLLRQSLESFAFILKNKAFLAYLGIVTASFSGLFSYISGSSFVMQAVYGLSPTGFGLFYGVTSLGFISGTLTAAHLVMRIGFDRTIGIGATALLIGGLGTLAAVGFAPTSMISLAIAMTVFLFGFGLAMPQAQAGTLQPFPERAGAASSLVGGVQQTVGAAVGAVVGLAIGHSAWPMVIAIAATGVVTFAIWATTRRVRAAAHKRQPKAT</sequence>
<dbReference type="GO" id="GO:0042910">
    <property type="term" value="F:xenobiotic transmembrane transporter activity"/>
    <property type="evidence" value="ECO:0007669"/>
    <property type="project" value="InterPro"/>
</dbReference>
<feature type="transmembrane region" description="Helical" evidence="8">
    <location>
        <begin position="306"/>
        <end position="323"/>
    </location>
</feature>
<dbReference type="InterPro" id="IPR004812">
    <property type="entry name" value="Efflux_drug-R_Bcr/CmlA"/>
</dbReference>
<feature type="transmembrane region" description="Helical" evidence="8">
    <location>
        <begin position="213"/>
        <end position="231"/>
    </location>
</feature>
<evidence type="ECO:0000256" key="3">
    <source>
        <dbReference type="ARBA" id="ARBA00022448"/>
    </source>
</evidence>
<feature type="transmembrane region" description="Helical" evidence="8">
    <location>
        <begin position="100"/>
        <end position="121"/>
    </location>
</feature>
<dbReference type="GO" id="GO:0005886">
    <property type="term" value="C:plasma membrane"/>
    <property type="evidence" value="ECO:0007669"/>
    <property type="project" value="UniProtKB-SubCell"/>
</dbReference>
<evidence type="ECO:0000256" key="8">
    <source>
        <dbReference type="RuleBase" id="RU365088"/>
    </source>
</evidence>
<dbReference type="OrthoDB" id="9800416at2"/>
<gene>
    <name evidence="10" type="ORF">CH341_08465</name>
</gene>
<accession>A0A327L2D7</accession>
<comment type="subcellular location">
    <subcellularLocation>
        <location evidence="8">Cell inner membrane</location>
        <topology evidence="8">Multi-pass membrane protein</topology>
    </subcellularLocation>
    <subcellularLocation>
        <location evidence="1">Cell membrane</location>
        <topology evidence="1">Multi-pass membrane protein</topology>
    </subcellularLocation>
</comment>
<evidence type="ECO:0000313" key="10">
    <source>
        <dbReference type="EMBL" id="RAI44537.1"/>
    </source>
</evidence>
<protein>
    <recommendedName>
        <fullName evidence="8">Bcr/CflA family efflux transporter</fullName>
    </recommendedName>
</protein>
<dbReference type="AlphaFoldDB" id="A0A327L2D7"/>
<feature type="transmembrane region" description="Helical" evidence="8">
    <location>
        <begin position="371"/>
        <end position="389"/>
    </location>
</feature>
<evidence type="ECO:0000256" key="5">
    <source>
        <dbReference type="ARBA" id="ARBA00022692"/>
    </source>
</evidence>
<name>A0A327L2D7_9BRAD</name>
<feature type="transmembrane region" description="Helical" evidence="8">
    <location>
        <begin position="279"/>
        <end position="300"/>
    </location>
</feature>
<evidence type="ECO:0000256" key="6">
    <source>
        <dbReference type="ARBA" id="ARBA00022989"/>
    </source>
</evidence>
<dbReference type="CDD" id="cd17320">
    <property type="entry name" value="MFS_MdfA_MDR_like"/>
    <property type="match status" value="1"/>
</dbReference>